<evidence type="ECO:0000313" key="1">
    <source>
        <dbReference type="EMBL" id="NEZ58475.1"/>
    </source>
</evidence>
<comment type="caution">
    <text evidence="1">The sequence shown here is derived from an EMBL/GenBank/DDBJ whole genome shotgun (WGS) entry which is preliminary data.</text>
</comment>
<proteinExistence type="predicted"/>
<name>A0A6M0RQF0_9CYAN</name>
<keyword evidence="2" id="KW-1185">Reference proteome</keyword>
<sequence length="426" mass="48667">MNRLIALQQALNARQSVSVQSQQKTQENRIIRPYRSIPMQPHPSHHHATYSMGQAYQSWSDVENAAKKDNVDYANRLNAIITDPGVLNQNDEGNCGITSAIMALLHLVSVNKQSSSEKRDARREEINKLIYAIHKSEQIPQQLMWRSTYKHMTATSKTNPATASKSIIWNRLNKRFDQYGKQDDNSNIIDLKNSSNVGDYTLIVSVLLFFKDHLKATAPHEWSALEDFNTAHGFTLRPQTKLKNMQQKSAGPDPKTGDLALTVRALRLLSDLMDIGTGYPLRDYEFANIQAPVKPVDENKVKAKIQKEIKGHDKRTLKEIYDKNLAAVRPHPKADPVQWQSIKFPCYVGVYSPYHITDGKLDTTKHYKSAMVKNLIPYNLLQHWIYMPDHETVWTWGMNTKLNNNKAHVAIKNLVPQIVIPVYLRP</sequence>
<protein>
    <submittedName>
        <fullName evidence="1">Uncharacterized protein</fullName>
    </submittedName>
</protein>
<organism evidence="1 2">
    <name type="scientific">Adonisia turfae CCMR0081</name>
    <dbReference type="NCBI Taxonomy" id="2292702"/>
    <lineage>
        <taxon>Bacteria</taxon>
        <taxon>Bacillati</taxon>
        <taxon>Cyanobacteriota</taxon>
        <taxon>Adonisia</taxon>
        <taxon>Adonisia turfae</taxon>
    </lineage>
</organism>
<dbReference type="Proteomes" id="UP000481033">
    <property type="component" value="Unassembled WGS sequence"/>
</dbReference>
<evidence type="ECO:0000313" key="2">
    <source>
        <dbReference type="Proteomes" id="UP000481033"/>
    </source>
</evidence>
<reference evidence="1 2" key="1">
    <citation type="journal article" date="2020" name="Microb. Ecol.">
        <title>Ecogenomics of the Marine Benthic Filamentous Cyanobacterium Adonisia.</title>
        <authorList>
            <person name="Walter J.M."/>
            <person name="Coutinho F.H."/>
            <person name="Leomil L."/>
            <person name="Hargreaves P.I."/>
            <person name="Campeao M.E."/>
            <person name="Vieira V.V."/>
            <person name="Silva B.S."/>
            <person name="Fistarol G.O."/>
            <person name="Salomon P.S."/>
            <person name="Sawabe T."/>
            <person name="Mino S."/>
            <person name="Hosokawa M."/>
            <person name="Miyashita H."/>
            <person name="Maruyama F."/>
            <person name="van Verk M.C."/>
            <person name="Dutilh B.E."/>
            <person name="Thompson C.C."/>
            <person name="Thompson F.L."/>
        </authorList>
    </citation>
    <scope>NUCLEOTIDE SEQUENCE [LARGE SCALE GENOMIC DNA]</scope>
    <source>
        <strain evidence="1 2">CCMR0081</strain>
    </source>
</reference>
<dbReference type="AlphaFoldDB" id="A0A6M0RQF0"/>
<gene>
    <name evidence="1" type="ORF">DXZ20_23070</name>
</gene>
<accession>A0A6M0RQF0</accession>
<dbReference type="EMBL" id="QXHD01000004">
    <property type="protein sequence ID" value="NEZ58475.1"/>
    <property type="molecule type" value="Genomic_DNA"/>
</dbReference>